<feature type="region of interest" description="Disordered" evidence="1">
    <location>
        <begin position="456"/>
        <end position="476"/>
    </location>
</feature>
<dbReference type="RefSeq" id="WP_344573675.1">
    <property type="nucleotide sequence ID" value="NZ_BAAARK010000002.1"/>
</dbReference>
<feature type="region of interest" description="Disordered" evidence="1">
    <location>
        <begin position="1"/>
        <end position="74"/>
    </location>
</feature>
<accession>A0ABN3RC93</accession>
<feature type="compositionally biased region" description="Low complexity" evidence="1">
    <location>
        <begin position="504"/>
        <end position="531"/>
    </location>
</feature>
<protein>
    <submittedName>
        <fullName evidence="2">Uncharacterized protein</fullName>
    </submittedName>
</protein>
<evidence type="ECO:0000256" key="1">
    <source>
        <dbReference type="SAM" id="MobiDB-lite"/>
    </source>
</evidence>
<comment type="caution">
    <text evidence="2">The sequence shown here is derived from an EMBL/GenBank/DDBJ whole genome shotgun (WGS) entry which is preliminary data.</text>
</comment>
<dbReference type="InterPro" id="IPR007554">
    <property type="entry name" value="Glycerophosphate_synth"/>
</dbReference>
<feature type="region of interest" description="Disordered" evidence="1">
    <location>
        <begin position="488"/>
        <end position="542"/>
    </location>
</feature>
<proteinExistence type="predicted"/>
<dbReference type="Proteomes" id="UP001500994">
    <property type="component" value="Unassembled WGS sequence"/>
</dbReference>
<keyword evidence="3" id="KW-1185">Reference proteome</keyword>
<dbReference type="Pfam" id="PF04464">
    <property type="entry name" value="Glyphos_transf"/>
    <property type="match status" value="1"/>
</dbReference>
<name>A0ABN3RC93_9ACTN</name>
<organism evidence="2 3">
    <name type="scientific">Streptomyces lunalinharesii</name>
    <dbReference type="NCBI Taxonomy" id="333384"/>
    <lineage>
        <taxon>Bacteria</taxon>
        <taxon>Bacillati</taxon>
        <taxon>Actinomycetota</taxon>
        <taxon>Actinomycetes</taxon>
        <taxon>Kitasatosporales</taxon>
        <taxon>Streptomycetaceae</taxon>
        <taxon>Streptomyces</taxon>
    </lineage>
</organism>
<evidence type="ECO:0000313" key="3">
    <source>
        <dbReference type="Proteomes" id="UP001500994"/>
    </source>
</evidence>
<dbReference type="InterPro" id="IPR043148">
    <property type="entry name" value="TagF_C"/>
</dbReference>
<sequence>MRASTTLTASREPRAASREPRAASREPRAASREPRAGQGRAGQGGADGVEGGAAGSPAAAADSTHGLLPPLRVPVGTDPERWQTFRGERLVVAVARTVTSTVRVLDVLRPVLRDDPRVHLVFAFDPTSAFNDGVHALLRSVGARVLPWHQFARTDPDLIVTATENADLTTAHHTCPVLVLPHGVGFHKVVPDARSDRDRLAGVVPEALLRSGRARLAISHPDQAAQLTAAHPATAGRTLLVGDPCYDALLGGRALRATYRAALGITDGRRLVMISSTWRDRSVLGRDPALPARLLAELPLDDYAVALVTHPNITSAHGGYALRSHLGSAHDAGLLTIPPTAGWQATLLAADLLIGDHGSVTFYGAALGTPLLLGAFSDEEAVAGTPMAELGRIAPRLQLDAPLRPQVERALGLGRGAADDTLERLRKVGESAFAAPGRALTRLRTAVYDLLHLPEPENGAPLPLHAPEPPVPQDRPEATTACYVRTSLVEDSPGSARRSGPFTASGSWGAQGSPGSPGASGPSVPSPAEGSPGWGGSGETEGPRIAVERIPAAVVAFSSPSTAPSAVGTGMPQGDAPDGSFRHLSCADDEWDRRWPESASVLVRRATADTAVAADRWIDDTLARYPGCLLAAATVTGRGCRVGLRDGRTVEVSATGTPHEAAVLAAAVYACVRARRPLAGFATLALGDRTEDVELRPARRASQPRPTD</sequence>
<evidence type="ECO:0000313" key="2">
    <source>
        <dbReference type="EMBL" id="GAA2648593.1"/>
    </source>
</evidence>
<feature type="compositionally biased region" description="Pro residues" evidence="1">
    <location>
        <begin position="464"/>
        <end position="473"/>
    </location>
</feature>
<gene>
    <name evidence="2" type="ORF">GCM10009864_09830</name>
</gene>
<dbReference type="SUPFAM" id="SSF53756">
    <property type="entry name" value="UDP-Glycosyltransferase/glycogen phosphorylase"/>
    <property type="match status" value="1"/>
</dbReference>
<dbReference type="EMBL" id="BAAARK010000002">
    <property type="protein sequence ID" value="GAA2648593.1"/>
    <property type="molecule type" value="Genomic_DNA"/>
</dbReference>
<feature type="compositionally biased region" description="Gly residues" evidence="1">
    <location>
        <begin position="39"/>
        <end position="54"/>
    </location>
</feature>
<reference evidence="2 3" key="1">
    <citation type="journal article" date="2019" name="Int. J. Syst. Evol. Microbiol.">
        <title>The Global Catalogue of Microorganisms (GCM) 10K type strain sequencing project: providing services to taxonomists for standard genome sequencing and annotation.</title>
        <authorList>
            <consortium name="The Broad Institute Genomics Platform"/>
            <consortium name="The Broad Institute Genome Sequencing Center for Infectious Disease"/>
            <person name="Wu L."/>
            <person name="Ma J."/>
        </authorList>
    </citation>
    <scope>NUCLEOTIDE SEQUENCE [LARGE SCALE GENOMIC DNA]</scope>
    <source>
        <strain evidence="2 3">JCM 16374</strain>
    </source>
</reference>
<feature type="compositionally biased region" description="Basic and acidic residues" evidence="1">
    <location>
        <begin position="11"/>
        <end position="35"/>
    </location>
</feature>
<dbReference type="Gene3D" id="3.40.50.12580">
    <property type="match status" value="1"/>
</dbReference>